<reference evidence="2" key="1">
    <citation type="submission" date="2020-02" db="EMBL/GenBank/DDBJ databases">
        <authorList>
            <person name="Meier V. D."/>
        </authorList>
    </citation>
    <scope>NUCLEOTIDE SEQUENCE</scope>
    <source>
        <strain evidence="2">AVDCRST_MAG65</strain>
    </source>
</reference>
<protein>
    <submittedName>
        <fullName evidence="2">Uncharacterized protein</fullName>
    </submittedName>
</protein>
<organism evidence="2">
    <name type="scientific">uncultured Solirubrobacteraceae bacterium</name>
    <dbReference type="NCBI Taxonomy" id="1162706"/>
    <lineage>
        <taxon>Bacteria</taxon>
        <taxon>Bacillati</taxon>
        <taxon>Actinomycetota</taxon>
        <taxon>Thermoleophilia</taxon>
        <taxon>Solirubrobacterales</taxon>
        <taxon>Solirubrobacteraceae</taxon>
        <taxon>environmental samples</taxon>
    </lineage>
</organism>
<feature type="non-terminal residue" evidence="2">
    <location>
        <position position="80"/>
    </location>
</feature>
<gene>
    <name evidence="2" type="ORF">AVDCRST_MAG65-873</name>
</gene>
<accession>A0A6J4RMI9</accession>
<proteinExistence type="predicted"/>
<feature type="compositionally biased region" description="Basic and acidic residues" evidence="1">
    <location>
        <begin position="8"/>
        <end position="57"/>
    </location>
</feature>
<name>A0A6J4RMI9_9ACTN</name>
<sequence length="80" mass="8801">VRGSPEVRGLEGHAPRRRVGDRDGSGRDGRVRAPRRRPVDDQERDDRRDARPGDGGRARRASARPLRRSGPRARAATAGV</sequence>
<evidence type="ECO:0000256" key="1">
    <source>
        <dbReference type="SAM" id="MobiDB-lite"/>
    </source>
</evidence>
<feature type="region of interest" description="Disordered" evidence="1">
    <location>
        <begin position="1"/>
        <end position="80"/>
    </location>
</feature>
<evidence type="ECO:0000313" key="2">
    <source>
        <dbReference type="EMBL" id="CAA9472970.1"/>
    </source>
</evidence>
<dbReference type="EMBL" id="CADCVL010000151">
    <property type="protein sequence ID" value="CAA9472970.1"/>
    <property type="molecule type" value="Genomic_DNA"/>
</dbReference>
<dbReference type="AlphaFoldDB" id="A0A6J4RMI9"/>
<feature type="non-terminal residue" evidence="2">
    <location>
        <position position="1"/>
    </location>
</feature>
<feature type="compositionally biased region" description="Basic residues" evidence="1">
    <location>
        <begin position="58"/>
        <end position="71"/>
    </location>
</feature>